<dbReference type="Pfam" id="PF01740">
    <property type="entry name" value="STAS"/>
    <property type="match status" value="1"/>
</dbReference>
<dbReference type="Proteomes" id="UP000259273">
    <property type="component" value="Unassembled WGS sequence"/>
</dbReference>
<dbReference type="CDD" id="cd07043">
    <property type="entry name" value="STAS_anti-anti-sigma_factors"/>
    <property type="match status" value="1"/>
</dbReference>
<gene>
    <name evidence="2" type="ORF">DCP75_08910</name>
</gene>
<protein>
    <submittedName>
        <fullName evidence="2">Anti-anti-sigma factor</fullName>
    </submittedName>
</protein>
<dbReference type="EMBL" id="DMND01000123">
    <property type="protein sequence ID" value="HAN27822.1"/>
    <property type="molecule type" value="Genomic_DNA"/>
</dbReference>
<feature type="domain" description="STAS" evidence="1">
    <location>
        <begin position="4"/>
        <end position="98"/>
    </location>
</feature>
<dbReference type="PIRSF" id="PIRSF029548">
    <property type="entry name" value="UCP029548"/>
    <property type="match status" value="1"/>
</dbReference>
<sequence length="160" mass="17786">MEEGRILAASQDGAYVVRLTGDVRLTLCTAIDDYVQRMLDNPDFASVWVDLCDAEGIDSTTLGLLAKLALEVRARYGFTPAIYSSNPSITRLIKSMGFQRLYDLHEDACANPECIDCIPLVKGSEASVRDKVIEAHRVLMGISEENRARFKDLMVVLERS</sequence>
<dbReference type="PANTHER" id="PTHR33495">
    <property type="entry name" value="ANTI-SIGMA FACTOR ANTAGONIST TM_1081-RELATED-RELATED"/>
    <property type="match status" value="1"/>
</dbReference>
<proteinExistence type="predicted"/>
<evidence type="ECO:0000259" key="1">
    <source>
        <dbReference type="PROSITE" id="PS50801"/>
    </source>
</evidence>
<name>A0A3C1KM76_9GAMM</name>
<dbReference type="GO" id="GO:0043856">
    <property type="term" value="F:anti-sigma factor antagonist activity"/>
    <property type="evidence" value="ECO:0007669"/>
    <property type="project" value="TreeGrafter"/>
</dbReference>
<dbReference type="InterPro" id="IPR014557">
    <property type="entry name" value="UCP029548_STAS-type"/>
</dbReference>
<dbReference type="InterPro" id="IPR036513">
    <property type="entry name" value="STAS_dom_sf"/>
</dbReference>
<evidence type="ECO:0000313" key="3">
    <source>
        <dbReference type="Proteomes" id="UP000259273"/>
    </source>
</evidence>
<dbReference type="PANTHER" id="PTHR33495:SF2">
    <property type="entry name" value="ANTI-SIGMA FACTOR ANTAGONIST TM_1081-RELATED"/>
    <property type="match status" value="1"/>
</dbReference>
<accession>A0A3C1KM76</accession>
<comment type="caution">
    <text evidence="2">The sequence shown here is derived from an EMBL/GenBank/DDBJ whole genome shotgun (WGS) entry which is preliminary data.</text>
</comment>
<dbReference type="AlphaFoldDB" id="A0A3C1KM76"/>
<reference evidence="2 3" key="1">
    <citation type="journal article" date="2018" name="Nat. Biotechnol.">
        <title>A standardized bacterial taxonomy based on genome phylogeny substantially revises the tree of life.</title>
        <authorList>
            <person name="Parks D.H."/>
            <person name="Chuvochina M."/>
            <person name="Waite D.W."/>
            <person name="Rinke C."/>
            <person name="Skarshewski A."/>
            <person name="Chaumeil P.A."/>
            <person name="Hugenholtz P."/>
        </authorList>
    </citation>
    <scope>NUCLEOTIDE SEQUENCE [LARGE SCALE GENOMIC DNA]</scope>
    <source>
        <strain evidence="2">UBA9158</strain>
    </source>
</reference>
<dbReference type="Gene3D" id="3.30.750.24">
    <property type="entry name" value="STAS domain"/>
    <property type="match status" value="1"/>
</dbReference>
<dbReference type="InterPro" id="IPR002645">
    <property type="entry name" value="STAS_dom"/>
</dbReference>
<evidence type="ECO:0000313" key="2">
    <source>
        <dbReference type="EMBL" id="HAN27822.1"/>
    </source>
</evidence>
<dbReference type="PROSITE" id="PS50801">
    <property type="entry name" value="STAS"/>
    <property type="match status" value="1"/>
</dbReference>
<dbReference type="SUPFAM" id="SSF52091">
    <property type="entry name" value="SpoIIaa-like"/>
    <property type="match status" value="1"/>
</dbReference>
<organism evidence="2 3">
    <name type="scientific">Haliea salexigens</name>
    <dbReference type="NCBI Taxonomy" id="287487"/>
    <lineage>
        <taxon>Bacteria</taxon>
        <taxon>Pseudomonadati</taxon>
        <taxon>Pseudomonadota</taxon>
        <taxon>Gammaproteobacteria</taxon>
        <taxon>Cellvibrionales</taxon>
        <taxon>Halieaceae</taxon>
        <taxon>Haliea</taxon>
    </lineage>
</organism>
<dbReference type="STRING" id="1121937.GCA_000423125_01188"/>